<comment type="caution">
    <text evidence="1">The sequence shown here is derived from an EMBL/GenBank/DDBJ whole genome shotgun (WGS) entry which is preliminary data.</text>
</comment>
<reference evidence="1 2" key="1">
    <citation type="journal article" date="2022" name="New Phytol.">
        <title>Ecological generalism drives hyperdiversity of secondary metabolite gene clusters in xylarialean endophytes.</title>
        <authorList>
            <person name="Franco M.E.E."/>
            <person name="Wisecaver J.H."/>
            <person name="Arnold A.E."/>
            <person name="Ju Y.M."/>
            <person name="Slot J.C."/>
            <person name="Ahrendt S."/>
            <person name="Moore L.P."/>
            <person name="Eastman K.E."/>
            <person name="Scott K."/>
            <person name="Konkel Z."/>
            <person name="Mondo S.J."/>
            <person name="Kuo A."/>
            <person name="Hayes R.D."/>
            <person name="Haridas S."/>
            <person name="Andreopoulos B."/>
            <person name="Riley R."/>
            <person name="LaButti K."/>
            <person name="Pangilinan J."/>
            <person name="Lipzen A."/>
            <person name="Amirebrahimi M."/>
            <person name="Yan J."/>
            <person name="Adam C."/>
            <person name="Keymanesh K."/>
            <person name="Ng V."/>
            <person name="Louie K."/>
            <person name="Northen T."/>
            <person name="Drula E."/>
            <person name="Henrissat B."/>
            <person name="Hsieh H.M."/>
            <person name="Youens-Clark K."/>
            <person name="Lutzoni F."/>
            <person name="Miadlikowska J."/>
            <person name="Eastwood D.C."/>
            <person name="Hamelin R.C."/>
            <person name="Grigoriev I.V."/>
            <person name="U'Ren J.M."/>
        </authorList>
    </citation>
    <scope>NUCLEOTIDE SEQUENCE [LARGE SCALE GENOMIC DNA]</scope>
    <source>
        <strain evidence="1 2">CBS 119005</strain>
    </source>
</reference>
<evidence type="ECO:0000313" key="2">
    <source>
        <dbReference type="Proteomes" id="UP001497700"/>
    </source>
</evidence>
<protein>
    <submittedName>
        <fullName evidence="1">Beta-lactamase/transpeptidase-like protein</fullName>
    </submittedName>
</protein>
<name>A0ACB9YGU7_9PEZI</name>
<proteinExistence type="predicted"/>
<keyword evidence="2" id="KW-1185">Reference proteome</keyword>
<dbReference type="EMBL" id="MU393701">
    <property type="protein sequence ID" value="KAI4858684.1"/>
    <property type="molecule type" value="Genomic_DNA"/>
</dbReference>
<organism evidence="1 2">
    <name type="scientific">Hypoxylon rubiginosum</name>
    <dbReference type="NCBI Taxonomy" id="110542"/>
    <lineage>
        <taxon>Eukaryota</taxon>
        <taxon>Fungi</taxon>
        <taxon>Dikarya</taxon>
        <taxon>Ascomycota</taxon>
        <taxon>Pezizomycotina</taxon>
        <taxon>Sordariomycetes</taxon>
        <taxon>Xylariomycetidae</taxon>
        <taxon>Xylariales</taxon>
        <taxon>Hypoxylaceae</taxon>
        <taxon>Hypoxylon</taxon>
    </lineage>
</organism>
<sequence>MSEVLSKKSAFEALFASLTGENAALPGVVMAAFREDGIFHSRAAGPLRAGSQDSIDLDSGFWGFSCTKLLTTVAVLQCVDRGLIKLDDAVAPILPELATPDIISPKSDNQHGFQLAPATTPITARHLLTHTSGLSYDAMNPLLVAWRKSRGEAPLVMSGLVIKAYSLPLLFEPGTSWTYGCSLDWAGVLVGRLNGNVTLGEYMAANIFAPLRIQQTSFHPFEGPNGGSHMAQMFSRTAEGALTPIESPYPKRAPEESGGMGITTTPADFATVLSDILKDKPLLLRTETAQLMFSAQFEVGSPQYKAFLKQNNMHAHLTGEREGEPDIAFGLGGLVVLDGGVRNLPKGSLSWNGMPNIGWFVNRELGYGAVFFTQLMPPADQKSVSLMEAYWAFVHQVAVNNLR</sequence>
<gene>
    <name evidence="1" type="ORF">F4820DRAFT_463073</name>
</gene>
<dbReference type="Proteomes" id="UP001497700">
    <property type="component" value="Unassembled WGS sequence"/>
</dbReference>
<accession>A0ACB9YGU7</accession>
<evidence type="ECO:0000313" key="1">
    <source>
        <dbReference type="EMBL" id="KAI4858684.1"/>
    </source>
</evidence>